<evidence type="ECO:0000256" key="1">
    <source>
        <dbReference type="ARBA" id="ARBA00005582"/>
    </source>
</evidence>
<sequence>MKNSPIVVALAILYQNDKFLLQLRDDLPTILYPGHWGLFGGHLEPGETPEEALARELIEEISYHISAAKFFRCYNDSQASRYIYSAPLTVPVEKLILGEGQDLALLSLEDIQKGAFYSHKAASLRPLGPPHQKMILDFSTLVP</sequence>
<evidence type="ECO:0000256" key="2">
    <source>
        <dbReference type="ARBA" id="ARBA00022801"/>
    </source>
</evidence>
<keyword evidence="2 4" id="KW-0378">Hydrolase</keyword>
<comment type="caution">
    <text evidence="4">The sequence shown here is derived from an EMBL/GenBank/DDBJ whole genome shotgun (WGS) entry which is preliminary data.</text>
</comment>
<protein>
    <submittedName>
        <fullName evidence="4">NUDIX hydrolase</fullName>
    </submittedName>
</protein>
<dbReference type="GO" id="GO:0016787">
    <property type="term" value="F:hydrolase activity"/>
    <property type="evidence" value="ECO:0007669"/>
    <property type="project" value="UniProtKB-KW"/>
</dbReference>
<evidence type="ECO:0000313" key="4">
    <source>
        <dbReference type="EMBL" id="MBR8829249.1"/>
    </source>
</evidence>
<dbReference type="Pfam" id="PF00293">
    <property type="entry name" value="NUDIX"/>
    <property type="match status" value="1"/>
</dbReference>
<dbReference type="PRINTS" id="PR00502">
    <property type="entry name" value="NUDIXFAMILY"/>
</dbReference>
<dbReference type="AlphaFoldDB" id="A0A941GSX4"/>
<dbReference type="PANTHER" id="PTHR43736:SF1">
    <property type="entry name" value="DIHYDRONEOPTERIN TRIPHOSPHATE DIPHOSPHATASE"/>
    <property type="match status" value="1"/>
</dbReference>
<evidence type="ECO:0000313" key="5">
    <source>
        <dbReference type="Proteomes" id="UP000767446"/>
    </source>
</evidence>
<organism evidence="4 5">
    <name type="scientific">Gomphosphaeria aponina SAG 52.96 = DSM 107014</name>
    <dbReference type="NCBI Taxonomy" id="1521640"/>
    <lineage>
        <taxon>Bacteria</taxon>
        <taxon>Bacillati</taxon>
        <taxon>Cyanobacteriota</taxon>
        <taxon>Cyanophyceae</taxon>
        <taxon>Oscillatoriophycideae</taxon>
        <taxon>Chroococcales</taxon>
        <taxon>Gomphosphaeriaceae</taxon>
        <taxon>Gomphosphaeria</taxon>
    </lineage>
</organism>
<dbReference type="CDD" id="cd18882">
    <property type="entry name" value="NUDIX_Hydrolase"/>
    <property type="match status" value="1"/>
</dbReference>
<evidence type="ECO:0000259" key="3">
    <source>
        <dbReference type="PROSITE" id="PS51462"/>
    </source>
</evidence>
<dbReference type="Gene3D" id="3.90.79.10">
    <property type="entry name" value="Nucleoside Triphosphate Pyrophosphohydrolase"/>
    <property type="match status" value="1"/>
</dbReference>
<dbReference type="PROSITE" id="PS51462">
    <property type="entry name" value="NUDIX"/>
    <property type="match status" value="1"/>
</dbReference>
<gene>
    <name evidence="4" type="ORF">DSM107014_15350</name>
</gene>
<reference evidence="4" key="1">
    <citation type="submission" date="2021-02" db="EMBL/GenBank/DDBJ databases">
        <title>Metagenome analyses of Stigonema ocellatum DSM 106950, Chlorogloea purpurea SAG 13.99 and Gomphosphaeria aponina DSM 107014.</title>
        <authorList>
            <person name="Marter P."/>
            <person name="Huang S."/>
        </authorList>
    </citation>
    <scope>NUCLEOTIDE SEQUENCE</scope>
    <source>
        <strain evidence="4">JP213</strain>
    </source>
</reference>
<dbReference type="InterPro" id="IPR020476">
    <property type="entry name" value="Nudix_hydrolase"/>
</dbReference>
<dbReference type="InterPro" id="IPR015797">
    <property type="entry name" value="NUDIX_hydrolase-like_dom_sf"/>
</dbReference>
<dbReference type="SUPFAM" id="SSF55811">
    <property type="entry name" value="Nudix"/>
    <property type="match status" value="1"/>
</dbReference>
<dbReference type="EMBL" id="JADQBC010000119">
    <property type="protein sequence ID" value="MBR8829249.1"/>
    <property type="molecule type" value="Genomic_DNA"/>
</dbReference>
<comment type="similarity">
    <text evidence="1">Belongs to the Nudix hydrolase family.</text>
</comment>
<proteinExistence type="inferred from homology"/>
<dbReference type="InterPro" id="IPR000086">
    <property type="entry name" value="NUDIX_hydrolase_dom"/>
</dbReference>
<dbReference type="PANTHER" id="PTHR43736">
    <property type="entry name" value="ADP-RIBOSE PYROPHOSPHATASE"/>
    <property type="match status" value="1"/>
</dbReference>
<feature type="domain" description="Nudix hydrolase" evidence="3">
    <location>
        <begin position="1"/>
        <end position="129"/>
    </location>
</feature>
<name>A0A941GSX4_9CHRO</name>
<accession>A0A941GSX4</accession>
<dbReference type="Proteomes" id="UP000767446">
    <property type="component" value="Unassembled WGS sequence"/>
</dbReference>